<accession>A0A9X2B5X8</accession>
<keyword evidence="2" id="KW-1185">Reference proteome</keyword>
<gene>
    <name evidence="1" type="ORF">MKI79_05055</name>
</gene>
<sequence length="308" mass="36977">MHPPQFKSSDHFEPCYFEPHYFEPWYDYHDPMVRQLCFAIASFNLLKFFPTALTQRTDIQFHDDSFWRNMYACYQPRLKALDQHPAPLYKFVQQIKSTRLGLRFEALLWFWLADPHNQHFELLGHSIQHHHDGKTLGEMDFVVRNRANQAIEHWEVSLKYYLAEADLNIYTWIGLNPEDTFAQKLTHFAEKQFQFDHALGFDIDRRIAVMKGQLFLPTFIDNPIQKLPEWLNTCRRLGFWQSTAPVHYGGNNPNWRRLKRAEWLCPALINSQRSPQHPIRFWTNGLYYSEAQHEYFMLRLNQSFAPFF</sequence>
<dbReference type="AlphaFoldDB" id="A0A9X2B5X8"/>
<evidence type="ECO:0000313" key="1">
    <source>
        <dbReference type="EMBL" id="MCJ8146271.1"/>
    </source>
</evidence>
<dbReference type="EMBL" id="JAKUML010000006">
    <property type="protein sequence ID" value="MCJ8146271.1"/>
    <property type="molecule type" value="Genomic_DNA"/>
</dbReference>
<name>A0A9X2B5X8_9GAMM</name>
<comment type="caution">
    <text evidence="1">The sequence shown here is derived from an EMBL/GenBank/DDBJ whole genome shotgun (WGS) entry which is preliminary data.</text>
</comment>
<protein>
    <submittedName>
        <fullName evidence="1">DUF1853 family protein</fullName>
    </submittedName>
</protein>
<evidence type="ECO:0000313" key="2">
    <source>
        <dbReference type="Proteomes" id="UP001139701"/>
    </source>
</evidence>
<dbReference type="RefSeq" id="WP_241570961.1">
    <property type="nucleotide sequence ID" value="NZ_JAKUML010000006.1"/>
</dbReference>
<dbReference type="InterPro" id="IPR015003">
    <property type="entry name" value="DUF1853"/>
</dbReference>
<organism evidence="1 2">
    <name type="scientific">Acinetobacter sedimenti</name>
    <dbReference type="NCBI Taxonomy" id="2919922"/>
    <lineage>
        <taxon>Bacteria</taxon>
        <taxon>Pseudomonadati</taxon>
        <taxon>Pseudomonadota</taxon>
        <taxon>Gammaproteobacteria</taxon>
        <taxon>Moraxellales</taxon>
        <taxon>Moraxellaceae</taxon>
        <taxon>Acinetobacter</taxon>
    </lineage>
</organism>
<dbReference type="Proteomes" id="UP001139701">
    <property type="component" value="Unassembled WGS sequence"/>
</dbReference>
<dbReference type="Pfam" id="PF08907">
    <property type="entry name" value="DUF1853"/>
    <property type="match status" value="1"/>
</dbReference>
<proteinExistence type="predicted"/>
<reference evidence="1" key="1">
    <citation type="submission" date="2022-02" db="EMBL/GenBank/DDBJ databases">
        <title>Acinetobacter A3.8 sp. nov., isolated from Sediment (Zhairuo Island).</title>
        <authorList>
            <person name="Zheng K."/>
        </authorList>
    </citation>
    <scope>NUCLEOTIDE SEQUENCE</scope>
    <source>
        <strain evidence="1">A3.8</strain>
    </source>
</reference>